<keyword evidence="6" id="KW-0653">Protein transport</keyword>
<dbReference type="PANTHER" id="PTHR34982">
    <property type="entry name" value="YOP PROTEINS TRANSLOCATION PROTEIN L"/>
    <property type="match status" value="1"/>
</dbReference>
<reference evidence="10 11" key="1">
    <citation type="submission" date="2006-03" db="EMBL/GenBank/DDBJ databases">
        <authorList>
            <person name="Giovannoni S.J."/>
            <person name="Cho J.-C."/>
            <person name="Ferriera S."/>
            <person name="Johnson J."/>
            <person name="Kravitz S."/>
            <person name="Halpern A."/>
            <person name="Remington K."/>
            <person name="Beeson K."/>
            <person name="Tran B."/>
            <person name="Rogers Y.-H."/>
            <person name="Friedman R."/>
            <person name="Venter J.C."/>
        </authorList>
    </citation>
    <scope>NUCLEOTIDE SEQUENCE [LARGE SCALE GENOMIC DNA]</scope>
    <source>
        <strain evidence="10 11">HTCC2207</strain>
    </source>
</reference>
<evidence type="ECO:0000256" key="8">
    <source>
        <dbReference type="SAM" id="MobiDB-lite"/>
    </source>
</evidence>
<sequence>MTLSDLESSADKEPSANTDSSVSWRLNELINAGRKAKAFAMAEWSQPNLADSKPNPGFELWAPKVLDNQIDEDVEGAPEKEVDESQSAEDVNTEEVVSEEPPEELAVQPPAESFDQRALDQARRHSFDKGYKQGMDEAEAKWAGARDEFMAFTEALRIAHIGKNDFYQPLKKLALHLAEQLVRGELNQSTAVIERLLEEAIKDIEQQGEGPITVNLNASDHQQFTAHLSTDLDHLSLRIDSSLSPGSVRITMDDSAVEDLIETRLSALSEKLLGLPEHRSAPRSVAKAYAAERPDLTETSATIIEGNAEELNPSGDTVESDIPDA</sequence>
<organism evidence="10 11">
    <name type="scientific">gamma proteobacterium HTCC2207</name>
    <dbReference type="NCBI Taxonomy" id="314287"/>
    <lineage>
        <taxon>Bacteria</taxon>
        <taxon>Pseudomonadati</taxon>
        <taxon>Pseudomonadota</taxon>
        <taxon>Gammaproteobacteria</taxon>
        <taxon>Cellvibrionales</taxon>
        <taxon>Porticoccaceae</taxon>
        <taxon>SAR92 clade</taxon>
    </lineage>
</organism>
<keyword evidence="4" id="KW-0813">Transport</keyword>
<dbReference type="InterPro" id="IPR051472">
    <property type="entry name" value="T3SS_Stator/FliH"/>
</dbReference>
<feature type="region of interest" description="Disordered" evidence="8">
    <location>
        <begin position="76"/>
        <end position="122"/>
    </location>
</feature>
<feature type="domain" description="Flagellar assembly protein FliH/Type III secretion system HrpE" evidence="9">
    <location>
        <begin position="168"/>
        <end position="266"/>
    </location>
</feature>
<evidence type="ECO:0000313" key="11">
    <source>
        <dbReference type="Proteomes" id="UP000005555"/>
    </source>
</evidence>
<feature type="region of interest" description="Disordered" evidence="8">
    <location>
        <begin position="1"/>
        <end position="22"/>
    </location>
</feature>
<comment type="function">
    <text evidence="1">Needed for flagellar regrowth and assembly.</text>
</comment>
<keyword evidence="11" id="KW-1185">Reference proteome</keyword>
<gene>
    <name evidence="10" type="ORF">GB2207_08541</name>
</gene>
<dbReference type="OrthoDB" id="5738828at2"/>
<name>Q1YV65_9GAMM</name>
<keyword evidence="5" id="KW-1005">Bacterial flagellum biogenesis</keyword>
<evidence type="ECO:0000256" key="1">
    <source>
        <dbReference type="ARBA" id="ARBA00003041"/>
    </source>
</evidence>
<dbReference type="Proteomes" id="UP000005555">
    <property type="component" value="Unassembled WGS sequence"/>
</dbReference>
<comment type="caution">
    <text evidence="10">The sequence shown here is derived from an EMBL/GenBank/DDBJ whole genome shotgun (WGS) entry which is preliminary data.</text>
</comment>
<feature type="region of interest" description="Disordered" evidence="8">
    <location>
        <begin position="289"/>
        <end position="325"/>
    </location>
</feature>
<accession>Q1YV65</accession>
<evidence type="ECO:0000256" key="5">
    <source>
        <dbReference type="ARBA" id="ARBA00022795"/>
    </source>
</evidence>
<dbReference type="PANTHER" id="PTHR34982:SF1">
    <property type="entry name" value="FLAGELLAR ASSEMBLY PROTEIN FLIH"/>
    <property type="match status" value="1"/>
</dbReference>
<dbReference type="EMBL" id="AAPI01000001">
    <property type="protein sequence ID" value="EAS47843.1"/>
    <property type="molecule type" value="Genomic_DNA"/>
</dbReference>
<comment type="similarity">
    <text evidence="2">Belongs to the FliH family.</text>
</comment>
<evidence type="ECO:0000256" key="2">
    <source>
        <dbReference type="ARBA" id="ARBA00006602"/>
    </source>
</evidence>
<proteinExistence type="inferred from homology"/>
<dbReference type="GO" id="GO:0015031">
    <property type="term" value="P:protein transport"/>
    <property type="evidence" value="ECO:0007669"/>
    <property type="project" value="UniProtKB-KW"/>
</dbReference>
<evidence type="ECO:0000256" key="3">
    <source>
        <dbReference type="ARBA" id="ARBA00016507"/>
    </source>
</evidence>
<dbReference type="AlphaFoldDB" id="Q1YV65"/>
<dbReference type="InterPro" id="IPR018035">
    <property type="entry name" value="Flagellar_FliH/T3SS_HrpE"/>
</dbReference>
<dbReference type="HOGENOM" id="CLU_854577_0_0_6"/>
<evidence type="ECO:0000256" key="4">
    <source>
        <dbReference type="ARBA" id="ARBA00022448"/>
    </source>
</evidence>
<dbReference type="GO" id="GO:0005829">
    <property type="term" value="C:cytosol"/>
    <property type="evidence" value="ECO:0007669"/>
    <property type="project" value="TreeGrafter"/>
</dbReference>
<evidence type="ECO:0000256" key="7">
    <source>
        <dbReference type="ARBA" id="ARBA00023225"/>
    </source>
</evidence>
<dbReference type="GO" id="GO:0044781">
    <property type="term" value="P:bacterial-type flagellum organization"/>
    <property type="evidence" value="ECO:0007669"/>
    <property type="project" value="UniProtKB-KW"/>
</dbReference>
<protein>
    <recommendedName>
        <fullName evidence="3">Flagellar assembly protein FliH</fullName>
    </recommendedName>
</protein>
<dbReference type="eggNOG" id="COG1317">
    <property type="taxonomic scope" value="Bacteria"/>
</dbReference>
<feature type="compositionally biased region" description="Acidic residues" evidence="8">
    <location>
        <begin position="76"/>
        <end position="103"/>
    </location>
</feature>
<dbReference type="STRING" id="314287.GB2207_08541"/>
<keyword evidence="7" id="KW-1006">Bacterial flagellum protein export</keyword>
<evidence type="ECO:0000313" key="10">
    <source>
        <dbReference type="EMBL" id="EAS47843.1"/>
    </source>
</evidence>
<dbReference type="Pfam" id="PF02108">
    <property type="entry name" value="FliH"/>
    <property type="match status" value="1"/>
</dbReference>
<evidence type="ECO:0000256" key="6">
    <source>
        <dbReference type="ARBA" id="ARBA00022927"/>
    </source>
</evidence>
<evidence type="ECO:0000259" key="9">
    <source>
        <dbReference type="Pfam" id="PF02108"/>
    </source>
</evidence>